<proteinExistence type="predicted"/>
<dbReference type="EMBL" id="QEKK01000001">
    <property type="protein sequence ID" value="PVY59629.1"/>
    <property type="molecule type" value="Genomic_DNA"/>
</dbReference>
<dbReference type="Proteomes" id="UP000245778">
    <property type="component" value="Unassembled WGS sequence"/>
</dbReference>
<name>A0A2U1CFD7_9FIRM</name>
<dbReference type="AlphaFoldDB" id="A0A2U1CFD7"/>
<dbReference type="RefSeq" id="WP_116721391.1">
    <property type="nucleotide sequence ID" value="NZ_JANKAR010000001.1"/>
</dbReference>
<evidence type="ECO:0000313" key="3">
    <source>
        <dbReference type="Proteomes" id="UP000245778"/>
    </source>
</evidence>
<gene>
    <name evidence="2" type="ORF">C7373_101143</name>
</gene>
<feature type="coiled-coil region" evidence="1">
    <location>
        <begin position="208"/>
        <end position="235"/>
    </location>
</feature>
<evidence type="ECO:0000313" key="2">
    <source>
        <dbReference type="EMBL" id="PVY59629.1"/>
    </source>
</evidence>
<comment type="caution">
    <text evidence="2">The sequence shown here is derived from an EMBL/GenBank/DDBJ whole genome shotgun (WGS) entry which is preliminary data.</text>
</comment>
<accession>A0A2U1CFD7</accession>
<dbReference type="OrthoDB" id="9803716at2"/>
<organism evidence="2 3">
    <name type="scientific">Intestinimonas butyriciproducens</name>
    <dbReference type="NCBI Taxonomy" id="1297617"/>
    <lineage>
        <taxon>Bacteria</taxon>
        <taxon>Bacillati</taxon>
        <taxon>Bacillota</taxon>
        <taxon>Clostridia</taxon>
        <taxon>Eubacteriales</taxon>
        <taxon>Intestinimonas</taxon>
    </lineage>
</organism>
<keyword evidence="1" id="KW-0175">Coiled coil</keyword>
<protein>
    <submittedName>
        <fullName evidence="2">Uncharacterized protein</fullName>
    </submittedName>
</protein>
<evidence type="ECO:0000256" key="1">
    <source>
        <dbReference type="SAM" id="Coils"/>
    </source>
</evidence>
<reference evidence="2 3" key="1">
    <citation type="submission" date="2018-04" db="EMBL/GenBank/DDBJ databases">
        <title>Genomic Encyclopedia of Type Strains, Phase IV (KMG-IV): sequencing the most valuable type-strain genomes for metagenomic binning, comparative biology and taxonomic classification.</title>
        <authorList>
            <person name="Goeker M."/>
        </authorList>
    </citation>
    <scope>NUCLEOTIDE SEQUENCE [LARGE SCALE GENOMIC DNA]</scope>
    <source>
        <strain evidence="2 3">DSM 26588</strain>
    </source>
</reference>
<sequence>MSVTYYPINEDTARNAHYMVHMSDYKPGSATAGYRAAVDEAAALVEAQKAKVSPYYHDKLDGLLDRYARRLAEWTNDYNRNQASYPSQFISGAGGFNMRKHNKQMAREDTLWKEYDEIKALLHKMESVGTGPVDLADPHAREILTDQLQKLQARLDRNKAMNAYYRKHKSFAGFPELTDEAAARLDAQFAETRQQCPWIDKPCPDYELTSLRGKIKRVEERIAELDKRAQQAEQPADNTAFPGGEIVRNLEADRLQIIFDEKPDEDTRAALKQNGFRWSPRYGAWQRQLTQNAESAARRALGLK</sequence>